<dbReference type="EMBL" id="CP041372">
    <property type="protein sequence ID" value="QKS72722.1"/>
    <property type="molecule type" value="Genomic_DNA"/>
</dbReference>
<feature type="domain" description="HAMP" evidence="10">
    <location>
        <begin position="313"/>
        <end position="365"/>
    </location>
</feature>
<dbReference type="CDD" id="cd12912">
    <property type="entry name" value="PDC2_MCP_like"/>
    <property type="match status" value="1"/>
</dbReference>
<sequence>MRLSIRTKLLSFIPLMIVVVLFITAISYSFAKGEIEDQIQERLARQAGETAGQMERELAEHQRLGETLAQIIGEEGSELEEADYAALQARLLQLNEATFGIGVWFEPFTYEEETEYFGPYSYEDGETIVYTDEYNTAEYDYPSQDWYTTGTEAGQASWTTPYYDEALDTVLVTTSIPFYGPDGALSGVISADMDAAQIQQIAETLEVGEDGWAFLMDDTGAFLAHPEATTLADDPVLEQISGNFINDGTVQASFLEGDAIVSHSQLDQNGWTLGLVLPESEVYAGLNSLLRNIAIIAGILLLLTAAAMFLLAGRITKPILALNEEVKHVAKGDLSRHLSIKANDETGELTASFNAMVTNLRALVDSVRKSVHTSADAVSQLSAVSEETMASSEEISRAIQDVASGATNAASSAESSAQKTAELSDQLSGLVAITVSLNKQAQEVNTTNQAGSEQTSLLQIKAKQTDSMIGRVEDVVKELSARMDEISSIVGTIASISEQTNLLALNASIEAARAGEHGRGFAVVADEVRKLAEETSNATGHIRSSMEEIQGKTTTASSEMASARKLSTEQFTITENTVASFEEIASRNDEMNLLVTQMTDGIKSIEQNKEEVLASIADIAAVIEESAAASEEVSASAEEQLNALKTIAYSAEDLQESSEQLKQQIEQFKS</sequence>
<evidence type="ECO:0000313" key="12">
    <source>
        <dbReference type="Proteomes" id="UP000318138"/>
    </source>
</evidence>
<dbReference type="CDD" id="cd12913">
    <property type="entry name" value="PDC1_MCP_like"/>
    <property type="match status" value="1"/>
</dbReference>
<feature type="transmembrane region" description="Helical" evidence="8">
    <location>
        <begin position="293"/>
        <end position="312"/>
    </location>
</feature>
<evidence type="ECO:0000259" key="9">
    <source>
        <dbReference type="PROSITE" id="PS50111"/>
    </source>
</evidence>
<evidence type="ECO:0000256" key="6">
    <source>
        <dbReference type="PROSITE-ProRule" id="PRU00284"/>
    </source>
</evidence>
<keyword evidence="12" id="KW-1185">Reference proteome</keyword>
<dbReference type="Pfam" id="PF00015">
    <property type="entry name" value="MCPsignal"/>
    <property type="match status" value="1"/>
</dbReference>
<organism evidence="11 12">
    <name type="scientific">Paenalkalicoccus suaedae</name>
    <dbReference type="NCBI Taxonomy" id="2592382"/>
    <lineage>
        <taxon>Bacteria</taxon>
        <taxon>Bacillati</taxon>
        <taxon>Bacillota</taxon>
        <taxon>Bacilli</taxon>
        <taxon>Bacillales</taxon>
        <taxon>Bacillaceae</taxon>
        <taxon>Paenalkalicoccus</taxon>
    </lineage>
</organism>
<dbReference type="AlphaFoldDB" id="A0A859FIZ0"/>
<dbReference type="Gene3D" id="1.10.287.950">
    <property type="entry name" value="Methyl-accepting chemotaxis protein"/>
    <property type="match status" value="1"/>
</dbReference>
<keyword evidence="4 6" id="KW-0807">Transducer</keyword>
<dbReference type="Pfam" id="PF00672">
    <property type="entry name" value="HAMP"/>
    <property type="match status" value="1"/>
</dbReference>
<feature type="coiled-coil region" evidence="7">
    <location>
        <begin position="44"/>
        <end position="97"/>
    </location>
</feature>
<dbReference type="SMART" id="SM00283">
    <property type="entry name" value="MA"/>
    <property type="match status" value="1"/>
</dbReference>
<dbReference type="PANTHER" id="PTHR32089">
    <property type="entry name" value="METHYL-ACCEPTING CHEMOTAXIS PROTEIN MCPB"/>
    <property type="match status" value="1"/>
</dbReference>
<dbReference type="Pfam" id="PF22673">
    <property type="entry name" value="MCP-like_PDC_1"/>
    <property type="match status" value="1"/>
</dbReference>
<keyword evidence="8" id="KW-1133">Transmembrane helix</keyword>
<evidence type="ECO:0000313" key="11">
    <source>
        <dbReference type="EMBL" id="QKS72722.1"/>
    </source>
</evidence>
<dbReference type="InterPro" id="IPR003660">
    <property type="entry name" value="HAMP_dom"/>
</dbReference>
<dbReference type="Proteomes" id="UP000318138">
    <property type="component" value="Chromosome"/>
</dbReference>
<dbReference type="SMART" id="SM00304">
    <property type="entry name" value="HAMP"/>
    <property type="match status" value="1"/>
</dbReference>
<feature type="transmembrane region" description="Helical" evidence="8">
    <location>
        <begin position="12"/>
        <end position="31"/>
    </location>
</feature>
<feature type="domain" description="Methyl-accepting transducer" evidence="9">
    <location>
        <begin position="384"/>
        <end position="641"/>
    </location>
</feature>
<comment type="subcellular location">
    <subcellularLocation>
        <location evidence="1">Cell membrane</location>
    </subcellularLocation>
</comment>
<dbReference type="SUPFAM" id="SSF103190">
    <property type="entry name" value="Sensory domain-like"/>
    <property type="match status" value="1"/>
</dbReference>
<keyword evidence="7" id="KW-0175">Coiled coil</keyword>
<dbReference type="SUPFAM" id="SSF58104">
    <property type="entry name" value="Methyl-accepting chemotaxis protein (MCP) signaling domain"/>
    <property type="match status" value="1"/>
</dbReference>
<dbReference type="CDD" id="cd11386">
    <property type="entry name" value="MCP_signal"/>
    <property type="match status" value="1"/>
</dbReference>
<dbReference type="InterPro" id="IPR004089">
    <property type="entry name" value="MCPsignal_dom"/>
</dbReference>
<dbReference type="PROSITE" id="PS50885">
    <property type="entry name" value="HAMP"/>
    <property type="match status" value="1"/>
</dbReference>
<reference evidence="12" key="1">
    <citation type="submission" date="2019-07" db="EMBL/GenBank/DDBJ databases">
        <title>Bacillus alkalisoli sp. nov. isolated from saline soil.</title>
        <authorList>
            <person name="Sun J.-Q."/>
            <person name="Xu L."/>
        </authorList>
    </citation>
    <scope>NUCLEOTIDE SEQUENCE [LARGE SCALE GENOMIC DNA]</scope>
    <source>
        <strain evidence="12">M4U3P1</strain>
    </source>
</reference>
<dbReference type="CDD" id="cd06225">
    <property type="entry name" value="HAMP"/>
    <property type="match status" value="1"/>
</dbReference>
<dbReference type="GO" id="GO:0007165">
    <property type="term" value="P:signal transduction"/>
    <property type="evidence" value="ECO:0007669"/>
    <property type="project" value="UniProtKB-KW"/>
</dbReference>
<dbReference type="PROSITE" id="PS50111">
    <property type="entry name" value="CHEMOTAXIS_TRANSDUC_2"/>
    <property type="match status" value="1"/>
</dbReference>
<evidence type="ECO:0000256" key="4">
    <source>
        <dbReference type="ARBA" id="ARBA00023224"/>
    </source>
</evidence>
<evidence type="ECO:0000256" key="5">
    <source>
        <dbReference type="ARBA" id="ARBA00029447"/>
    </source>
</evidence>
<dbReference type="GO" id="GO:0005886">
    <property type="term" value="C:plasma membrane"/>
    <property type="evidence" value="ECO:0007669"/>
    <property type="project" value="UniProtKB-SubCell"/>
</dbReference>
<evidence type="ECO:0000259" key="10">
    <source>
        <dbReference type="PROSITE" id="PS50885"/>
    </source>
</evidence>
<comment type="similarity">
    <text evidence="5">Belongs to the methyl-accepting chemotaxis (MCP) protein family.</text>
</comment>
<evidence type="ECO:0000256" key="3">
    <source>
        <dbReference type="ARBA" id="ARBA00023136"/>
    </source>
</evidence>
<evidence type="ECO:0000256" key="8">
    <source>
        <dbReference type="SAM" id="Phobius"/>
    </source>
</evidence>
<evidence type="ECO:0000256" key="1">
    <source>
        <dbReference type="ARBA" id="ARBA00004236"/>
    </source>
</evidence>
<accession>A0A859FIZ0</accession>
<keyword evidence="3 8" id="KW-0472">Membrane</keyword>
<dbReference type="Gene3D" id="6.10.340.10">
    <property type="match status" value="1"/>
</dbReference>
<gene>
    <name evidence="11" type="ORF">FLK61_39605</name>
</gene>
<dbReference type="Gene3D" id="3.30.450.20">
    <property type="entry name" value="PAS domain"/>
    <property type="match status" value="2"/>
</dbReference>
<keyword evidence="2" id="KW-1003">Cell membrane</keyword>
<dbReference type="InterPro" id="IPR029151">
    <property type="entry name" value="Sensor-like_sf"/>
</dbReference>
<dbReference type="KEGG" id="psua:FLK61_39605"/>
<name>A0A859FIZ0_9BACI</name>
<protein>
    <submittedName>
        <fullName evidence="11">HAMP domain-containing protein</fullName>
    </submittedName>
</protein>
<dbReference type="PANTHER" id="PTHR32089:SF112">
    <property type="entry name" value="LYSOZYME-LIKE PROTEIN-RELATED"/>
    <property type="match status" value="1"/>
</dbReference>
<evidence type="ECO:0000256" key="7">
    <source>
        <dbReference type="SAM" id="Coils"/>
    </source>
</evidence>
<evidence type="ECO:0000256" key="2">
    <source>
        <dbReference type="ARBA" id="ARBA00022475"/>
    </source>
</evidence>
<keyword evidence="8" id="KW-0812">Transmembrane</keyword>
<proteinExistence type="inferred from homology"/>
<dbReference type="RefSeq" id="WP_176010691.1">
    <property type="nucleotide sequence ID" value="NZ_CP041372.2"/>
</dbReference>